<comment type="subcellular location">
    <subcellularLocation>
        <location evidence="1">Cell membrane</location>
        <topology evidence="1">Multi-pass membrane protein</topology>
    </subcellularLocation>
</comment>
<feature type="transmembrane region" description="Helical" evidence="6">
    <location>
        <begin position="299"/>
        <end position="325"/>
    </location>
</feature>
<evidence type="ECO:0000256" key="1">
    <source>
        <dbReference type="ARBA" id="ARBA00004651"/>
    </source>
</evidence>
<feature type="transmembrane region" description="Helical" evidence="6">
    <location>
        <begin position="374"/>
        <end position="394"/>
    </location>
</feature>
<evidence type="ECO:0000256" key="2">
    <source>
        <dbReference type="ARBA" id="ARBA00022475"/>
    </source>
</evidence>
<dbReference type="AlphaFoldDB" id="A0A9D2PSX2"/>
<feature type="transmembrane region" description="Helical" evidence="6">
    <location>
        <begin position="185"/>
        <end position="205"/>
    </location>
</feature>
<organism evidence="7 8">
    <name type="scientific">Candidatus Enterocloster excrementigallinarum</name>
    <dbReference type="NCBI Taxonomy" id="2838558"/>
    <lineage>
        <taxon>Bacteria</taxon>
        <taxon>Bacillati</taxon>
        <taxon>Bacillota</taxon>
        <taxon>Clostridia</taxon>
        <taxon>Lachnospirales</taxon>
        <taxon>Lachnospiraceae</taxon>
        <taxon>Enterocloster</taxon>
    </lineage>
</organism>
<reference evidence="7" key="2">
    <citation type="submission" date="2021-04" db="EMBL/GenBank/DDBJ databases">
        <authorList>
            <person name="Gilroy R."/>
        </authorList>
    </citation>
    <scope>NUCLEOTIDE SEQUENCE</scope>
    <source>
        <strain evidence="7">CHK198-12963</strain>
    </source>
</reference>
<dbReference type="GO" id="GO:0005886">
    <property type="term" value="C:plasma membrane"/>
    <property type="evidence" value="ECO:0007669"/>
    <property type="project" value="UniProtKB-SubCell"/>
</dbReference>
<dbReference type="Proteomes" id="UP000823863">
    <property type="component" value="Unassembled WGS sequence"/>
</dbReference>
<evidence type="ECO:0000256" key="6">
    <source>
        <dbReference type="SAM" id="Phobius"/>
    </source>
</evidence>
<feature type="transmembrane region" description="Helical" evidence="6">
    <location>
        <begin position="21"/>
        <end position="45"/>
    </location>
</feature>
<dbReference type="PANTHER" id="PTHR30250:SF11">
    <property type="entry name" value="O-ANTIGEN TRANSPORTER-RELATED"/>
    <property type="match status" value="1"/>
</dbReference>
<keyword evidence="4 6" id="KW-1133">Transmembrane helix</keyword>
<feature type="transmembrane region" description="Helical" evidence="6">
    <location>
        <begin position="345"/>
        <end position="367"/>
    </location>
</feature>
<comment type="caution">
    <text evidence="7">The sequence shown here is derived from an EMBL/GenBank/DDBJ whole genome shotgun (WGS) entry which is preliminary data.</text>
</comment>
<name>A0A9D2PSX2_9FIRM</name>
<proteinExistence type="predicted"/>
<keyword evidence="2" id="KW-1003">Cell membrane</keyword>
<keyword evidence="3 6" id="KW-0812">Transmembrane</keyword>
<reference evidence="7" key="1">
    <citation type="journal article" date="2021" name="PeerJ">
        <title>Extensive microbial diversity within the chicken gut microbiome revealed by metagenomics and culture.</title>
        <authorList>
            <person name="Gilroy R."/>
            <person name="Ravi A."/>
            <person name="Getino M."/>
            <person name="Pursley I."/>
            <person name="Horton D.L."/>
            <person name="Alikhan N.F."/>
            <person name="Baker D."/>
            <person name="Gharbi K."/>
            <person name="Hall N."/>
            <person name="Watson M."/>
            <person name="Adriaenssens E.M."/>
            <person name="Foster-Nyarko E."/>
            <person name="Jarju S."/>
            <person name="Secka A."/>
            <person name="Antonio M."/>
            <person name="Oren A."/>
            <person name="Chaudhuri R.R."/>
            <person name="La Ragione R."/>
            <person name="Hildebrand F."/>
            <person name="Pallen M.J."/>
        </authorList>
    </citation>
    <scope>NUCLEOTIDE SEQUENCE</scope>
    <source>
        <strain evidence="7">CHK198-12963</strain>
    </source>
</reference>
<evidence type="ECO:0000313" key="7">
    <source>
        <dbReference type="EMBL" id="HJC65480.1"/>
    </source>
</evidence>
<evidence type="ECO:0000256" key="5">
    <source>
        <dbReference type="ARBA" id="ARBA00023136"/>
    </source>
</evidence>
<evidence type="ECO:0000313" key="8">
    <source>
        <dbReference type="Proteomes" id="UP000823863"/>
    </source>
</evidence>
<dbReference type="PANTHER" id="PTHR30250">
    <property type="entry name" value="PST FAMILY PREDICTED COLANIC ACID TRANSPORTER"/>
    <property type="match status" value="1"/>
</dbReference>
<feature type="transmembrane region" description="Helical" evidence="6">
    <location>
        <begin position="225"/>
        <end position="245"/>
    </location>
</feature>
<feature type="transmembrane region" description="Helical" evidence="6">
    <location>
        <begin position="93"/>
        <end position="113"/>
    </location>
</feature>
<keyword evidence="5 6" id="KW-0472">Membrane</keyword>
<feature type="transmembrane region" description="Helical" evidence="6">
    <location>
        <begin position="400"/>
        <end position="425"/>
    </location>
</feature>
<feature type="transmembrane region" description="Helical" evidence="6">
    <location>
        <begin position="159"/>
        <end position="179"/>
    </location>
</feature>
<feature type="transmembrane region" description="Helical" evidence="6">
    <location>
        <begin position="257"/>
        <end position="279"/>
    </location>
</feature>
<feature type="transmembrane region" description="Helical" evidence="6">
    <location>
        <begin position="51"/>
        <end position="72"/>
    </location>
</feature>
<sequence>MKEMAKLLLYKGEHVERQNMIWNMLGSFVYAFASMVLSFLVMRLAGEEQGGIFSFGYSTLGQQLFIVAYFGIRPFQITDGTGVYSFGDYLSHRRLTCLLALLGGGIYLSAFWAAGRYTAQKALILFLLVIYKVIDGYADVYESEFQRQGSLYLTGKSNCFRTVLSVGIFTAFLAVSGSLLSACLAAVAAQILGLILFDFSVVLELPRMDRVKYSGKMQGIFSETWLLFLSVFLDFYVFSAAKYAIDSHLNDSASGYFNLIFMPTSVIYLVANFVIRPFLTRLTLLWNGRRFQDFLRQLLRIGGVILGLTAAAVGLTVLLGEWVLGIMEQILGSGYEGSLRVYGPAFTIIVLGGGFYAMANLMYYALVIMRRQKAIFFVYLTGAAAAFLLSGSLVERWAMMGAAVCYLILMIFLTAGFGLCTFCFYGHEKGEQGGNGS</sequence>
<protein>
    <submittedName>
        <fullName evidence="7">Lipopolysaccharide biosynthesis protein</fullName>
    </submittedName>
</protein>
<dbReference type="EMBL" id="DWWB01000007">
    <property type="protein sequence ID" value="HJC65480.1"/>
    <property type="molecule type" value="Genomic_DNA"/>
</dbReference>
<evidence type="ECO:0000256" key="4">
    <source>
        <dbReference type="ARBA" id="ARBA00022989"/>
    </source>
</evidence>
<dbReference type="InterPro" id="IPR050833">
    <property type="entry name" value="Poly_Biosynth_Transport"/>
</dbReference>
<evidence type="ECO:0000256" key="3">
    <source>
        <dbReference type="ARBA" id="ARBA00022692"/>
    </source>
</evidence>
<accession>A0A9D2PSX2</accession>
<gene>
    <name evidence="7" type="ORF">H9931_02005</name>
</gene>